<dbReference type="Proteomes" id="UP000017148">
    <property type="component" value="Unassembled WGS sequence"/>
</dbReference>
<dbReference type="InterPro" id="IPR002625">
    <property type="entry name" value="Smr_dom"/>
</dbReference>
<reference evidence="2 3" key="1">
    <citation type="journal article" date="2013" name="Environ. Microbiol.">
        <title>Genome analysis of Chitinivibrio alkaliphilus gen. nov., sp. nov., a novel extremely haloalkaliphilic anaerobic chitinolytic bacterium from the candidate phylum Termite Group 3.</title>
        <authorList>
            <person name="Sorokin D.Y."/>
            <person name="Gumerov V.M."/>
            <person name="Rakitin A.L."/>
            <person name="Beletsky A.V."/>
            <person name="Damste J.S."/>
            <person name="Muyzer G."/>
            <person name="Mardanov A.V."/>
            <person name="Ravin N.V."/>
        </authorList>
    </citation>
    <scope>NUCLEOTIDE SEQUENCE [LARGE SCALE GENOMIC DNA]</scope>
    <source>
        <strain evidence="2 3">ACht1</strain>
    </source>
</reference>
<dbReference type="STRING" id="1313304.CALK_1920"/>
<dbReference type="AlphaFoldDB" id="U7D7Z3"/>
<evidence type="ECO:0000313" key="3">
    <source>
        <dbReference type="Proteomes" id="UP000017148"/>
    </source>
</evidence>
<comment type="caution">
    <text evidence="2">The sequence shown here is derived from an EMBL/GenBank/DDBJ whole genome shotgun (WGS) entry which is preliminary data.</text>
</comment>
<evidence type="ECO:0000259" key="1">
    <source>
        <dbReference type="PROSITE" id="PS50828"/>
    </source>
</evidence>
<dbReference type="SUPFAM" id="SSF160443">
    <property type="entry name" value="SMR domain-like"/>
    <property type="match status" value="1"/>
</dbReference>
<organism evidence="2 3">
    <name type="scientific">Chitinivibrio alkaliphilus ACht1</name>
    <dbReference type="NCBI Taxonomy" id="1313304"/>
    <lineage>
        <taxon>Bacteria</taxon>
        <taxon>Pseudomonadati</taxon>
        <taxon>Fibrobacterota</taxon>
        <taxon>Chitinivibrionia</taxon>
        <taxon>Chitinivibrionales</taxon>
        <taxon>Chitinivibrionaceae</taxon>
        <taxon>Chitinivibrio</taxon>
    </lineage>
</organism>
<feature type="domain" description="Smr" evidence="1">
    <location>
        <begin position="64"/>
        <end position="144"/>
    </location>
</feature>
<name>U7D7Z3_9BACT</name>
<sequence length="144" mass="16538">MVSEYQETPFWEEEMSLRPEQAAILEYVEQKGFLGAEKEEFYVHNSPRTKSSVYRKGRAMEQRLDLHGKSWEEARKAVADLFATARNDGVTQVLLIHGRGNHGSDVLRQRLRQSFDTDWAHRVDSYKYVSGAEGGDGATRVFLQ</sequence>
<dbReference type="SMART" id="SM00463">
    <property type="entry name" value="SMR"/>
    <property type="match status" value="1"/>
</dbReference>
<dbReference type="EMBL" id="ASJR01000017">
    <property type="protein sequence ID" value="ERP31207.1"/>
    <property type="molecule type" value="Genomic_DNA"/>
</dbReference>
<dbReference type="Pfam" id="PF01713">
    <property type="entry name" value="Smr"/>
    <property type="match status" value="1"/>
</dbReference>
<keyword evidence="3" id="KW-1185">Reference proteome</keyword>
<evidence type="ECO:0000313" key="2">
    <source>
        <dbReference type="EMBL" id="ERP31207.1"/>
    </source>
</evidence>
<accession>U7D7Z3</accession>
<dbReference type="PANTHER" id="PTHR35562">
    <property type="entry name" value="DNA ENDONUCLEASE SMRA-RELATED"/>
    <property type="match status" value="1"/>
</dbReference>
<proteinExistence type="predicted"/>
<dbReference type="InterPro" id="IPR036063">
    <property type="entry name" value="Smr_dom_sf"/>
</dbReference>
<dbReference type="PANTHER" id="PTHR35562:SF2">
    <property type="entry name" value="DNA ENDONUCLEASE SMRA-RELATED"/>
    <property type="match status" value="1"/>
</dbReference>
<protein>
    <submittedName>
        <fullName evidence="2">Smr domain-containing protein</fullName>
    </submittedName>
</protein>
<dbReference type="Gene3D" id="3.30.1370.110">
    <property type="match status" value="1"/>
</dbReference>
<dbReference type="PROSITE" id="PS50828">
    <property type="entry name" value="SMR"/>
    <property type="match status" value="1"/>
</dbReference>
<gene>
    <name evidence="2" type="ORF">CALK_1920</name>
</gene>